<reference evidence="2 3" key="1">
    <citation type="journal article" date="2024" name="Dis. Aquat. Organ.">
        <title>Francisella sciaenopsi sp. nov. isolated from diseased red drum Sciaenops ocellatus in Florida, USA.</title>
        <authorList>
            <person name="Kawahara M."/>
            <person name="Cody T.T."/>
            <person name="Yanong R.P.E."/>
            <person name="Henderson E."/>
            <person name="Yazdi Z."/>
            <person name="Soto E."/>
        </authorList>
    </citation>
    <scope>NUCLEOTIDE SEQUENCE [LARGE SCALE GENOMIC DNA]</scope>
    <source>
        <strain evidence="2 3">R22-20-7</strain>
    </source>
</reference>
<name>A0ABQ6PCW6_9GAMM</name>
<organism evidence="2 3">
    <name type="scientific">Francisella sciaenopsi</name>
    <dbReference type="NCBI Taxonomy" id="3055034"/>
    <lineage>
        <taxon>Bacteria</taxon>
        <taxon>Pseudomonadati</taxon>
        <taxon>Pseudomonadota</taxon>
        <taxon>Gammaproteobacteria</taxon>
        <taxon>Thiotrichales</taxon>
        <taxon>Francisellaceae</taxon>
        <taxon>Francisella</taxon>
    </lineage>
</organism>
<dbReference type="RefSeq" id="WP_407876720.1">
    <property type="nucleotide sequence ID" value="NZ_BTHG01000001.1"/>
</dbReference>
<feature type="chain" id="PRO_5046889861" description="DUF1311 domain-containing protein" evidence="1">
    <location>
        <begin position="17"/>
        <end position="96"/>
    </location>
</feature>
<gene>
    <name evidence="2" type="ORF">fsci_03150</name>
</gene>
<evidence type="ECO:0008006" key="4">
    <source>
        <dbReference type="Google" id="ProtNLM"/>
    </source>
</evidence>
<keyword evidence="1" id="KW-0732">Signal</keyword>
<comment type="caution">
    <text evidence="2">The sequence shown here is derived from an EMBL/GenBank/DDBJ whole genome shotgun (WGS) entry which is preliminary data.</text>
</comment>
<protein>
    <recommendedName>
        <fullName evidence="4">DUF1311 domain-containing protein</fullName>
    </recommendedName>
</protein>
<sequence length="96" mass="11168">MLRIILSLFLPILVFANNPICDGSTYEINQCLKIQMQTYDKKLDSLKGSNIKDFKRYRDNICSDISSAYNGGTYESIKYGNCIISLDRWFLKQLER</sequence>
<feature type="signal peptide" evidence="1">
    <location>
        <begin position="1"/>
        <end position="16"/>
    </location>
</feature>
<evidence type="ECO:0000256" key="1">
    <source>
        <dbReference type="SAM" id="SignalP"/>
    </source>
</evidence>
<evidence type="ECO:0000313" key="2">
    <source>
        <dbReference type="EMBL" id="GMN88829.1"/>
    </source>
</evidence>
<dbReference type="EMBL" id="BTHG01000001">
    <property type="protein sequence ID" value="GMN88829.1"/>
    <property type="molecule type" value="Genomic_DNA"/>
</dbReference>
<accession>A0ABQ6PCW6</accession>
<keyword evidence="3" id="KW-1185">Reference proteome</keyword>
<evidence type="ECO:0000313" key="3">
    <source>
        <dbReference type="Proteomes" id="UP001628164"/>
    </source>
</evidence>
<dbReference type="Proteomes" id="UP001628164">
    <property type="component" value="Unassembled WGS sequence"/>
</dbReference>
<proteinExistence type="predicted"/>